<evidence type="ECO:0000256" key="5">
    <source>
        <dbReference type="ARBA" id="ARBA00022741"/>
    </source>
</evidence>
<keyword evidence="5" id="KW-0547">Nucleotide-binding</keyword>
<dbReference type="OrthoDB" id="227596at2"/>
<feature type="transmembrane region" description="Helical" evidence="9">
    <location>
        <begin position="101"/>
        <end position="118"/>
    </location>
</feature>
<dbReference type="InterPro" id="IPR050482">
    <property type="entry name" value="Sensor_HK_TwoCompSys"/>
</dbReference>
<dbReference type="PANTHER" id="PTHR24421">
    <property type="entry name" value="NITRATE/NITRITE SENSOR PROTEIN NARX-RELATED"/>
    <property type="match status" value="1"/>
</dbReference>
<evidence type="ECO:0000256" key="7">
    <source>
        <dbReference type="ARBA" id="ARBA00022840"/>
    </source>
</evidence>
<keyword evidence="6 11" id="KW-0418">Kinase</keyword>
<dbReference type="Pfam" id="PF07730">
    <property type="entry name" value="HisKA_3"/>
    <property type="match status" value="1"/>
</dbReference>
<dbReference type="Pfam" id="PF02518">
    <property type="entry name" value="HATPase_c"/>
    <property type="match status" value="1"/>
</dbReference>
<evidence type="ECO:0000313" key="12">
    <source>
        <dbReference type="Proteomes" id="UP000006851"/>
    </source>
</evidence>
<dbReference type="Gene3D" id="3.30.565.10">
    <property type="entry name" value="Histidine kinase-like ATPase, C-terminal domain"/>
    <property type="match status" value="1"/>
</dbReference>
<evidence type="ECO:0000259" key="10">
    <source>
        <dbReference type="SMART" id="SM00387"/>
    </source>
</evidence>
<dbReference type="KEGG" id="cgo:Corgl_0164"/>
<feature type="domain" description="Histidine kinase/HSP90-like ATPase" evidence="10">
    <location>
        <begin position="295"/>
        <end position="394"/>
    </location>
</feature>
<keyword evidence="3" id="KW-0597">Phosphoprotein</keyword>
<evidence type="ECO:0000256" key="6">
    <source>
        <dbReference type="ARBA" id="ARBA00022777"/>
    </source>
</evidence>
<reference evidence="12" key="1">
    <citation type="journal article" date="2013" name="Stand. Genomic Sci.">
        <title>Complete genome sequence of Coriobacterium glomerans type strain (PW2(T)) from the midgut of Pyrrhocoris apterus L. (red soldier bug).</title>
        <authorList>
            <person name="Stackebrandt E."/>
            <person name="Zeytun A."/>
            <person name="Lapidus A."/>
            <person name="Nolan M."/>
            <person name="Lucas S."/>
            <person name="Hammon N."/>
            <person name="Deshpande S."/>
            <person name="Cheng J.F."/>
            <person name="Tapia R."/>
            <person name="Goodwin L.A."/>
            <person name="Pitluck S."/>
            <person name="Liolios K."/>
            <person name="Pagani I."/>
            <person name="Ivanova N."/>
            <person name="Mavromatis K."/>
            <person name="Mikhailova N."/>
            <person name="Huntemann M."/>
            <person name="Pati A."/>
            <person name="Chen A."/>
            <person name="Palaniappan K."/>
            <person name="Chang Y.J."/>
            <person name="Land M."/>
            <person name="Hauser L."/>
            <person name="Rohde M."/>
            <person name="Pukall R."/>
            <person name="Goker M."/>
            <person name="Detter J.C."/>
            <person name="Woyke T."/>
            <person name="Bristow J."/>
            <person name="Eisen J.A."/>
            <person name="Markowitz V."/>
            <person name="Hugenholtz P."/>
            <person name="Kyrpides N.C."/>
            <person name="Klenk H.P."/>
        </authorList>
    </citation>
    <scope>NUCLEOTIDE SEQUENCE</scope>
    <source>
        <strain evidence="12">ATCC 49209 / DSM 20642 / JCM 10262 / PW2</strain>
    </source>
</reference>
<feature type="transmembrane region" description="Helical" evidence="9">
    <location>
        <begin position="9"/>
        <end position="41"/>
    </location>
</feature>
<evidence type="ECO:0000256" key="8">
    <source>
        <dbReference type="ARBA" id="ARBA00023012"/>
    </source>
</evidence>
<dbReference type="GO" id="GO:0046983">
    <property type="term" value="F:protein dimerization activity"/>
    <property type="evidence" value="ECO:0007669"/>
    <property type="project" value="InterPro"/>
</dbReference>
<keyword evidence="9" id="KW-1133">Transmembrane helix</keyword>
<feature type="transmembrane region" description="Helical" evidence="9">
    <location>
        <begin position="130"/>
        <end position="148"/>
    </location>
</feature>
<keyword evidence="12" id="KW-1185">Reference proteome</keyword>
<evidence type="ECO:0000313" key="11">
    <source>
        <dbReference type="EMBL" id="AEB06291.1"/>
    </source>
</evidence>
<dbReference type="GO" id="GO:0016020">
    <property type="term" value="C:membrane"/>
    <property type="evidence" value="ECO:0007669"/>
    <property type="project" value="InterPro"/>
</dbReference>
<keyword evidence="7" id="KW-0067">ATP-binding</keyword>
<accession>F2NAA5</accession>
<dbReference type="GO" id="GO:0000155">
    <property type="term" value="F:phosphorelay sensor kinase activity"/>
    <property type="evidence" value="ECO:0007669"/>
    <property type="project" value="InterPro"/>
</dbReference>
<name>F2NAA5_CORGP</name>
<proteinExistence type="predicted"/>
<evidence type="ECO:0000256" key="4">
    <source>
        <dbReference type="ARBA" id="ARBA00022679"/>
    </source>
</evidence>
<evidence type="ECO:0000256" key="1">
    <source>
        <dbReference type="ARBA" id="ARBA00000085"/>
    </source>
</evidence>
<dbReference type="InterPro" id="IPR011712">
    <property type="entry name" value="Sig_transdc_His_kin_sub3_dim/P"/>
</dbReference>
<dbReference type="HOGENOM" id="CLU_000445_20_3_11"/>
<dbReference type="Gene3D" id="1.20.5.1930">
    <property type="match status" value="1"/>
</dbReference>
<protein>
    <recommendedName>
        <fullName evidence="2">histidine kinase</fullName>
        <ecNumber evidence="2">2.7.13.3</ecNumber>
    </recommendedName>
</protein>
<dbReference type="InterPro" id="IPR003594">
    <property type="entry name" value="HATPase_dom"/>
</dbReference>
<dbReference type="Proteomes" id="UP000006851">
    <property type="component" value="Chromosome"/>
</dbReference>
<dbReference type="SMART" id="SM00387">
    <property type="entry name" value="HATPase_c"/>
    <property type="match status" value="1"/>
</dbReference>
<evidence type="ECO:0000256" key="9">
    <source>
        <dbReference type="SAM" id="Phobius"/>
    </source>
</evidence>
<dbReference type="EMBL" id="CP002628">
    <property type="protein sequence ID" value="AEB06291.1"/>
    <property type="molecule type" value="Genomic_DNA"/>
</dbReference>
<keyword evidence="4" id="KW-0808">Transferase</keyword>
<comment type="catalytic activity">
    <reaction evidence="1">
        <text>ATP + protein L-histidine = ADP + protein N-phospho-L-histidine.</text>
        <dbReference type="EC" id="2.7.13.3"/>
    </reaction>
</comment>
<dbReference type="RefSeq" id="WP_013708034.1">
    <property type="nucleotide sequence ID" value="NC_015389.1"/>
</dbReference>
<dbReference type="EC" id="2.7.13.3" evidence="2"/>
<evidence type="ECO:0000256" key="2">
    <source>
        <dbReference type="ARBA" id="ARBA00012438"/>
    </source>
</evidence>
<gene>
    <name evidence="11" type="ordered locus">Corgl_0164</name>
</gene>
<organism evidence="11 12">
    <name type="scientific">Coriobacterium glomerans (strain ATCC 49209 / DSM 20642 / JCM 10262 / PW2)</name>
    <dbReference type="NCBI Taxonomy" id="700015"/>
    <lineage>
        <taxon>Bacteria</taxon>
        <taxon>Bacillati</taxon>
        <taxon>Actinomycetota</taxon>
        <taxon>Coriobacteriia</taxon>
        <taxon>Coriobacteriales</taxon>
        <taxon>Coriobacteriaceae</taxon>
        <taxon>Coriobacterium</taxon>
    </lineage>
</organism>
<dbReference type="STRING" id="700015.Corgl_0164"/>
<keyword evidence="9" id="KW-0472">Membrane</keyword>
<dbReference type="GO" id="GO:0005524">
    <property type="term" value="F:ATP binding"/>
    <property type="evidence" value="ECO:0007669"/>
    <property type="project" value="UniProtKB-KW"/>
</dbReference>
<dbReference type="InterPro" id="IPR036890">
    <property type="entry name" value="HATPase_C_sf"/>
</dbReference>
<evidence type="ECO:0000256" key="3">
    <source>
        <dbReference type="ARBA" id="ARBA00022553"/>
    </source>
</evidence>
<dbReference type="eggNOG" id="COG4585">
    <property type="taxonomic scope" value="Bacteria"/>
</dbReference>
<sequence length="401" mass="42502">MERLLDKTIVLICCGGVLALTAIDAGAVATLCCAIIIAALVEVLREPARIAPGGASPLKKMAAALSDVLPVAWCALALFAPPAVSLTPLALYDLARSRSRVLCVIVAAPLAVALARESEAAGTRDAGSHPLSLVLTICLCAIALLCSLRTSQTIAQRRRNRRERDDLAARAFALEERNRDLIDRQSLEAQVATLSERARIAREIHDSAGHLLTRAVLQVEALRVAHEGEPRVQADFTDVEATLASTLETVRASVHALREDSIDLAGQMRRIAEDITHGTAVGVRADISVDRVPAAVASCLLAIAREAISNALRHSDADLIRVRCLEHPAFFQLIISNNGSGPSEAPAEGMGLASMRERVEALGGHLSAGAAAEALDDPGCTSGFRVFVTIPKPTTEEESRQ</sequence>
<dbReference type="PANTHER" id="PTHR24421:SF10">
    <property type="entry name" value="NITRATE_NITRITE SENSOR PROTEIN NARQ"/>
    <property type="match status" value="1"/>
</dbReference>
<keyword evidence="8" id="KW-0902">Two-component regulatory system</keyword>
<dbReference type="CDD" id="cd16917">
    <property type="entry name" value="HATPase_UhpB-NarQ-NarX-like"/>
    <property type="match status" value="1"/>
</dbReference>
<keyword evidence="9" id="KW-0812">Transmembrane</keyword>
<dbReference type="SUPFAM" id="SSF55874">
    <property type="entry name" value="ATPase domain of HSP90 chaperone/DNA topoisomerase II/histidine kinase"/>
    <property type="match status" value="1"/>
</dbReference>
<dbReference type="AlphaFoldDB" id="F2NAA5"/>